<gene>
    <name evidence="2" type="ORF">BBA_00703</name>
</gene>
<dbReference type="STRING" id="655819.J4KQU9"/>
<dbReference type="HOGENOM" id="CLU_000288_138_0_1"/>
<dbReference type="EMBL" id="JH725151">
    <property type="protein sequence ID" value="EJP69834.1"/>
    <property type="molecule type" value="Genomic_DNA"/>
</dbReference>
<protein>
    <submittedName>
        <fullName evidence="2">Heterokaryon incompatibility</fullName>
    </submittedName>
</protein>
<dbReference type="PANTHER" id="PTHR10622:SF10">
    <property type="entry name" value="HET DOMAIN-CONTAINING PROTEIN"/>
    <property type="match status" value="1"/>
</dbReference>
<dbReference type="Proteomes" id="UP000002762">
    <property type="component" value="Unassembled WGS sequence"/>
</dbReference>
<sequence length="253" mass="28761">MRLLEIDGAGGVRLTGEWIAPNIPPYAALSHTWGRATDEVSFADMGAGRGTNKPGYEKIRFCAKQAFADGLRYCWVDTCCIDKSNSTELAEAINSMFLWYQHASRCYVYLADVSIPALRPNHIYNAKFLEDSLRLSRWFTRGWTLQELVAPISVEFFSKESQRLGSKLELEHCVAKITGIPFMALRNLPLSEFTIDERMQWAQSRVTTRPEDAAYSLMGIFDVYMALLYGEGRDNAFKRLREEIEKAHKGTHA</sequence>
<dbReference type="AlphaFoldDB" id="J4KQU9"/>
<reference evidence="2 3" key="1">
    <citation type="journal article" date="2012" name="Sci. Rep.">
        <title>Genomic perspectives on the evolution of fungal entomopathogenicity in Beauveria bassiana.</title>
        <authorList>
            <person name="Xiao G."/>
            <person name="Ying S.H."/>
            <person name="Zheng P."/>
            <person name="Wang Z.L."/>
            <person name="Zhang S."/>
            <person name="Xie X.Q."/>
            <person name="Shang Y."/>
            <person name="St Leger R.J."/>
            <person name="Zhao G.P."/>
            <person name="Wang C."/>
            <person name="Feng M.G."/>
        </authorList>
    </citation>
    <scope>NUCLEOTIDE SEQUENCE [LARGE SCALE GENOMIC DNA]</scope>
    <source>
        <strain evidence="2 3">ARSEF 2860</strain>
    </source>
</reference>
<evidence type="ECO:0000313" key="2">
    <source>
        <dbReference type="EMBL" id="EJP69834.1"/>
    </source>
</evidence>
<keyword evidence="3" id="KW-1185">Reference proteome</keyword>
<dbReference type="InParanoid" id="J4KQU9"/>
<dbReference type="Pfam" id="PF06985">
    <property type="entry name" value="HET"/>
    <property type="match status" value="1"/>
</dbReference>
<dbReference type="InterPro" id="IPR010730">
    <property type="entry name" value="HET"/>
</dbReference>
<name>J4KQU9_BEAB2</name>
<dbReference type="GeneID" id="19883715"/>
<accession>J4KQU9</accession>
<organism evidence="2 3">
    <name type="scientific">Beauveria bassiana (strain ARSEF 2860)</name>
    <name type="common">White muscardine disease fungus</name>
    <name type="synonym">Tritirachium shiotae</name>
    <dbReference type="NCBI Taxonomy" id="655819"/>
    <lineage>
        <taxon>Eukaryota</taxon>
        <taxon>Fungi</taxon>
        <taxon>Dikarya</taxon>
        <taxon>Ascomycota</taxon>
        <taxon>Pezizomycotina</taxon>
        <taxon>Sordariomycetes</taxon>
        <taxon>Hypocreomycetidae</taxon>
        <taxon>Hypocreales</taxon>
        <taxon>Cordycipitaceae</taxon>
        <taxon>Beauveria</taxon>
    </lineage>
</organism>
<feature type="domain" description="Heterokaryon incompatibility" evidence="1">
    <location>
        <begin position="26"/>
        <end position="112"/>
    </location>
</feature>
<dbReference type="RefSeq" id="XP_008594022.1">
    <property type="nucleotide sequence ID" value="XM_008595800.1"/>
</dbReference>
<proteinExistence type="predicted"/>
<dbReference type="PANTHER" id="PTHR10622">
    <property type="entry name" value="HET DOMAIN-CONTAINING PROTEIN"/>
    <property type="match status" value="1"/>
</dbReference>
<evidence type="ECO:0000313" key="3">
    <source>
        <dbReference type="Proteomes" id="UP000002762"/>
    </source>
</evidence>
<dbReference type="OrthoDB" id="20872at2759"/>
<evidence type="ECO:0000259" key="1">
    <source>
        <dbReference type="Pfam" id="PF06985"/>
    </source>
</evidence>